<keyword evidence="7" id="KW-0804">Transcription</keyword>
<organism evidence="14">
    <name type="scientific">Thrips palmi</name>
    <name type="common">Melon thrips</name>
    <dbReference type="NCBI Taxonomy" id="161013"/>
    <lineage>
        <taxon>Eukaryota</taxon>
        <taxon>Metazoa</taxon>
        <taxon>Ecdysozoa</taxon>
        <taxon>Arthropoda</taxon>
        <taxon>Hexapoda</taxon>
        <taxon>Insecta</taxon>
        <taxon>Pterygota</taxon>
        <taxon>Neoptera</taxon>
        <taxon>Paraneoptera</taxon>
        <taxon>Thysanoptera</taxon>
        <taxon>Terebrantia</taxon>
        <taxon>Thripoidea</taxon>
        <taxon>Thripidae</taxon>
        <taxon>Thrips</taxon>
    </lineage>
</organism>
<dbReference type="Proteomes" id="UP000515158">
    <property type="component" value="Unplaced"/>
</dbReference>
<comment type="function">
    <text evidence="8">Involved in transvection phenomena (= synapsis-dependent gene expression), where the synaptic pairing of chromosomes carrying genes with which zeste interacts influences the expression of these genes. Zeste binds to DNA and stimulates transcription from a nearby promoter.</text>
</comment>
<dbReference type="FunFam" id="1.20.5.500:FF:000007">
    <property type="entry name" value="ATPase inhibitor, putative"/>
    <property type="match status" value="1"/>
</dbReference>
<keyword evidence="6" id="KW-0496">Mitochondrion</keyword>
<dbReference type="KEGG" id="tpal:117652727"/>
<evidence type="ECO:0000256" key="5">
    <source>
        <dbReference type="ARBA" id="ARBA00023015"/>
    </source>
</evidence>
<gene>
    <name evidence="14" type="primary">LOC117652727</name>
</gene>
<keyword evidence="10" id="KW-0175">Coiled coil</keyword>
<feature type="compositionally biased region" description="Acidic residues" evidence="11">
    <location>
        <begin position="138"/>
        <end position="150"/>
    </location>
</feature>
<evidence type="ECO:0000256" key="6">
    <source>
        <dbReference type="ARBA" id="ARBA00023128"/>
    </source>
</evidence>
<feature type="region of interest" description="Disordered" evidence="11">
    <location>
        <begin position="223"/>
        <end position="289"/>
    </location>
</feature>
<dbReference type="GO" id="GO:0042030">
    <property type="term" value="F:ATPase inhibitor activity"/>
    <property type="evidence" value="ECO:0007669"/>
    <property type="project" value="InterPro"/>
</dbReference>
<dbReference type="Pfam" id="PF13873">
    <property type="entry name" value="Myb_DNA-bind_5"/>
    <property type="match status" value="1"/>
</dbReference>
<evidence type="ECO:0000256" key="8">
    <source>
        <dbReference type="ARBA" id="ARBA00025466"/>
    </source>
</evidence>
<dbReference type="Pfam" id="PF04568">
    <property type="entry name" value="IATP"/>
    <property type="match status" value="1"/>
</dbReference>
<dbReference type="Gene3D" id="1.20.5.500">
    <property type="entry name" value="Single helix bin"/>
    <property type="match status" value="1"/>
</dbReference>
<dbReference type="InterPro" id="IPR001005">
    <property type="entry name" value="SANT/Myb"/>
</dbReference>
<keyword evidence="5" id="KW-0805">Transcription regulation</keyword>
<comment type="subcellular location">
    <subcellularLocation>
        <location evidence="1">Mitochondrion</location>
    </subcellularLocation>
</comment>
<feature type="compositionally biased region" description="Polar residues" evidence="11">
    <location>
        <begin position="263"/>
        <end position="275"/>
    </location>
</feature>
<reference evidence="14" key="1">
    <citation type="submission" date="2025-08" db="UniProtKB">
        <authorList>
            <consortium name="RefSeq"/>
        </authorList>
    </citation>
    <scope>IDENTIFICATION</scope>
    <source>
        <tissue evidence="14">Total insect</tissue>
    </source>
</reference>
<dbReference type="OrthoDB" id="10045676at2759"/>
<evidence type="ECO:0000256" key="2">
    <source>
        <dbReference type="ARBA" id="ARBA00010901"/>
    </source>
</evidence>
<evidence type="ECO:0000256" key="10">
    <source>
        <dbReference type="SAM" id="Coils"/>
    </source>
</evidence>
<dbReference type="InterPro" id="IPR007648">
    <property type="entry name" value="ATPase_inhibitor_mt"/>
</dbReference>
<name>A0A6P9A828_THRPL</name>
<dbReference type="PANTHER" id="PTHR21411:SF0">
    <property type="entry name" value="REGULATORY PROTEIN ZESTE"/>
    <property type="match status" value="1"/>
</dbReference>
<dbReference type="GO" id="GO:0005739">
    <property type="term" value="C:mitochondrion"/>
    <property type="evidence" value="ECO:0007669"/>
    <property type="project" value="UniProtKB-SubCell"/>
</dbReference>
<dbReference type="GeneID" id="117652727"/>
<evidence type="ECO:0000256" key="4">
    <source>
        <dbReference type="ARBA" id="ARBA00016807"/>
    </source>
</evidence>
<evidence type="ECO:0000256" key="7">
    <source>
        <dbReference type="ARBA" id="ARBA00023163"/>
    </source>
</evidence>
<comment type="subunit">
    <text evidence="3">Self-associates forming complexes of several hundred monomers.</text>
</comment>
<dbReference type="PROSITE" id="PS50090">
    <property type="entry name" value="MYB_LIKE"/>
    <property type="match status" value="1"/>
</dbReference>
<feature type="coiled-coil region" evidence="10">
    <location>
        <begin position="529"/>
        <end position="570"/>
    </location>
</feature>
<sequence length="571" mass="62776">MYRKRERTQNWSLEEKKYLLELVKSRLDVLENKRIDSASSAMKGMAWQDIHASFAARFGNDRDAHRVREQWRRMKGQARTEMLEFAERVRNYGAEVANQRWPSALAEDVWKTLESARVINDYPHGYATGDDVGSPVILDDDEDDADDMEGDGAHERLAEDDIKMEPDDRYDHHDHQNHRDAEAANESAAELMNILRPKVELNDVPELDTSMVPSGLSITAVKMGSGGQKRRLVDRQDRQEVPVKHSPWDSPAPTPPTPSAQQVIASAQSMRAATPQQHHGYQGHHGHQGYQGAVNANCLPHAAHRPPTLEPRRPEHRRKADMLEVEHEAKMELLRVEKETADVRLRIALREEANAVSALTCRSCGAERVGAASPRATPAAVSAATRRAGLPGLPPNAKSEVTDVADVADPGYPDLDNANLDASAASSVASAATQERLSPPSPFDDADASRGSASGGSAESAEPLGHVNGVKREDDNNNQDQVRFAGGLGEPGSGAGKGGGSGGSIREAGGSMGKREAAFEEEYFYKQQKEQLKKLKSDLNDEIGFHEEQIKRHQEAIARHKQRVSDLDKDK</sequence>
<dbReference type="SUPFAM" id="SSF64602">
    <property type="entry name" value="F1 ATPase inhibitor, IF1, C-terminal domain"/>
    <property type="match status" value="1"/>
</dbReference>
<feature type="compositionally biased region" description="Basic and acidic residues" evidence="11">
    <location>
        <begin position="151"/>
        <end position="182"/>
    </location>
</feature>
<evidence type="ECO:0000256" key="1">
    <source>
        <dbReference type="ARBA" id="ARBA00004173"/>
    </source>
</evidence>
<evidence type="ECO:0000313" key="14">
    <source>
        <dbReference type="RefSeq" id="XP_034253710.1"/>
    </source>
</evidence>
<evidence type="ECO:0000256" key="3">
    <source>
        <dbReference type="ARBA" id="ARBA00011764"/>
    </source>
</evidence>
<comment type="similarity">
    <text evidence="2">Belongs to the ATPase inhibitor family.</text>
</comment>
<evidence type="ECO:0000256" key="11">
    <source>
        <dbReference type="SAM" id="MobiDB-lite"/>
    </source>
</evidence>
<proteinExistence type="inferred from homology"/>
<dbReference type="RefSeq" id="XP_034253710.1">
    <property type="nucleotide sequence ID" value="XM_034397819.1"/>
</dbReference>
<dbReference type="PANTHER" id="PTHR21411">
    <property type="entry name" value="APONTIC"/>
    <property type="match status" value="1"/>
</dbReference>
<feature type="domain" description="Myb-like" evidence="12">
    <location>
        <begin position="3"/>
        <end position="75"/>
    </location>
</feature>
<evidence type="ECO:0000259" key="12">
    <source>
        <dbReference type="PROSITE" id="PS50090"/>
    </source>
</evidence>
<dbReference type="InParanoid" id="A0A6P9A828"/>
<accession>A0A6P9A828</accession>
<evidence type="ECO:0000313" key="13">
    <source>
        <dbReference type="Proteomes" id="UP000515158"/>
    </source>
</evidence>
<protein>
    <recommendedName>
        <fullName evidence="4">Regulatory protein zeste</fullName>
    </recommendedName>
    <alternativeName>
        <fullName evidence="9">ATP synthase F1 subunit epsilon</fullName>
    </alternativeName>
</protein>
<feature type="region of interest" description="Disordered" evidence="11">
    <location>
        <begin position="426"/>
        <end position="514"/>
    </location>
</feature>
<feature type="compositionally biased region" description="Gly residues" evidence="11">
    <location>
        <begin position="486"/>
        <end position="503"/>
    </location>
</feature>
<feature type="compositionally biased region" description="Basic and acidic residues" evidence="11">
    <location>
        <begin position="231"/>
        <end position="247"/>
    </location>
</feature>
<feature type="compositionally biased region" description="Low complexity" evidence="11">
    <location>
        <begin position="449"/>
        <end position="462"/>
    </location>
</feature>
<evidence type="ECO:0000256" key="9">
    <source>
        <dbReference type="ARBA" id="ARBA00030036"/>
    </source>
</evidence>
<feature type="region of interest" description="Disordered" evidence="11">
    <location>
        <begin position="130"/>
        <end position="186"/>
    </location>
</feature>
<dbReference type="InterPro" id="IPR028002">
    <property type="entry name" value="Myb_DNA-bind_5"/>
</dbReference>
<dbReference type="AlphaFoldDB" id="A0A6P9A828"/>
<keyword evidence="13" id="KW-1185">Reference proteome</keyword>